<feature type="domain" description="FecR N-terminal" evidence="4">
    <location>
        <begin position="20"/>
        <end position="62"/>
    </location>
</feature>
<gene>
    <name evidence="5" type="ORF">CKO21_18015</name>
</gene>
<dbReference type="Pfam" id="PF04773">
    <property type="entry name" value="FecR"/>
    <property type="match status" value="1"/>
</dbReference>
<dbReference type="Gene3D" id="3.55.50.30">
    <property type="match status" value="1"/>
</dbReference>
<feature type="compositionally biased region" description="Basic and acidic residues" evidence="1">
    <location>
        <begin position="86"/>
        <end position="95"/>
    </location>
</feature>
<evidence type="ECO:0000313" key="5">
    <source>
        <dbReference type="EMBL" id="MBK1699144.1"/>
    </source>
</evidence>
<name>A0A934QMU0_9PROT</name>
<accession>A0A934QMU0</accession>
<organism evidence="5 6">
    <name type="scientific">Rhodovibrio salinarum</name>
    <dbReference type="NCBI Taxonomy" id="1087"/>
    <lineage>
        <taxon>Bacteria</taxon>
        <taxon>Pseudomonadati</taxon>
        <taxon>Pseudomonadota</taxon>
        <taxon>Alphaproteobacteria</taxon>
        <taxon>Rhodospirillales</taxon>
        <taxon>Rhodovibrionaceae</taxon>
        <taxon>Rhodovibrio</taxon>
    </lineage>
</organism>
<dbReference type="InterPro" id="IPR006860">
    <property type="entry name" value="FecR"/>
</dbReference>
<keyword evidence="2" id="KW-0812">Transmembrane</keyword>
<evidence type="ECO:0000313" key="6">
    <source>
        <dbReference type="Proteomes" id="UP000778970"/>
    </source>
</evidence>
<keyword evidence="2" id="KW-1133">Transmembrane helix</keyword>
<keyword evidence="6" id="KW-1185">Reference proteome</keyword>
<feature type="domain" description="FecR protein" evidence="3">
    <location>
        <begin position="128"/>
        <end position="220"/>
    </location>
</feature>
<keyword evidence="2" id="KW-0472">Membrane</keyword>
<dbReference type="PIRSF" id="PIRSF018266">
    <property type="entry name" value="FecR"/>
    <property type="match status" value="1"/>
</dbReference>
<dbReference type="Pfam" id="PF16220">
    <property type="entry name" value="DUF4880"/>
    <property type="match status" value="1"/>
</dbReference>
<reference evidence="5" key="1">
    <citation type="submission" date="2017-08" db="EMBL/GenBank/DDBJ databases">
        <authorList>
            <person name="Imhoff J.F."/>
            <person name="Rahn T."/>
            <person name="Kuenzel S."/>
            <person name="Neulinger S.C."/>
        </authorList>
    </citation>
    <scope>NUCLEOTIDE SEQUENCE</scope>
    <source>
        <strain evidence="5">DSM 9154</strain>
    </source>
</reference>
<feature type="transmembrane region" description="Helical" evidence="2">
    <location>
        <begin position="100"/>
        <end position="119"/>
    </location>
</feature>
<dbReference type="InterPro" id="IPR012373">
    <property type="entry name" value="Ferrdict_sens_TM"/>
</dbReference>
<dbReference type="PANTHER" id="PTHR30273">
    <property type="entry name" value="PERIPLASMIC SIGNAL SENSOR AND SIGMA FACTOR ACTIVATOR FECR-RELATED"/>
    <property type="match status" value="1"/>
</dbReference>
<feature type="region of interest" description="Disordered" evidence="1">
    <location>
        <begin position="64"/>
        <end position="98"/>
    </location>
</feature>
<dbReference type="InterPro" id="IPR032623">
    <property type="entry name" value="FecR_N"/>
</dbReference>
<dbReference type="PANTHER" id="PTHR30273:SF2">
    <property type="entry name" value="PROTEIN FECR"/>
    <property type="match status" value="1"/>
</dbReference>
<proteinExistence type="predicted"/>
<sequence length="340" mass="36278">MTRPRRRSANTGPHNDALAEEATAWFVRMTSDAVSEADRRAFQAWLDRDPAHRAAYEDAQALWGELGGLPDPRPGAATGSPPSDQCARHKEESSPRRRSHVWPVAAAILVAGVVGLWALGGTDSLRADYATAVGETREAALADGSVVRLNTDTALTVDLGDDCRCVELLRGEAFFTVASEPDRPFRVTAGDGTAQALGTAFAVREADAAVRVGVVEGQVRVARGQTGGDDPDGVTLGAGEVARYGPVGGIETRHADVAALTAWRHGRLVFSDRRLRDVVAELDRYRPGAILFLESAIAEARFTGVFRLDDTGRALAAIEATLPVDVIHVTPWLTLLRADG</sequence>
<evidence type="ECO:0000256" key="1">
    <source>
        <dbReference type="SAM" id="MobiDB-lite"/>
    </source>
</evidence>
<dbReference type="EMBL" id="NRRE01000034">
    <property type="protein sequence ID" value="MBK1699144.1"/>
    <property type="molecule type" value="Genomic_DNA"/>
</dbReference>
<evidence type="ECO:0000259" key="3">
    <source>
        <dbReference type="Pfam" id="PF04773"/>
    </source>
</evidence>
<dbReference type="GO" id="GO:0016989">
    <property type="term" value="F:sigma factor antagonist activity"/>
    <property type="evidence" value="ECO:0007669"/>
    <property type="project" value="TreeGrafter"/>
</dbReference>
<dbReference type="Gene3D" id="2.60.120.1440">
    <property type="match status" value="1"/>
</dbReference>
<dbReference type="AlphaFoldDB" id="A0A934QMU0"/>
<evidence type="ECO:0000256" key="2">
    <source>
        <dbReference type="SAM" id="Phobius"/>
    </source>
</evidence>
<comment type="caution">
    <text evidence="5">The sequence shown here is derived from an EMBL/GenBank/DDBJ whole genome shotgun (WGS) entry which is preliminary data.</text>
</comment>
<dbReference type="Proteomes" id="UP000778970">
    <property type="component" value="Unassembled WGS sequence"/>
</dbReference>
<evidence type="ECO:0008006" key="7">
    <source>
        <dbReference type="Google" id="ProtNLM"/>
    </source>
</evidence>
<reference evidence="5" key="2">
    <citation type="journal article" date="2020" name="Microorganisms">
        <title>Osmotic Adaptation and Compatible Solute Biosynthesis of Phototrophic Bacteria as Revealed from Genome Analyses.</title>
        <authorList>
            <person name="Imhoff J.F."/>
            <person name="Rahn T."/>
            <person name="Kunzel S."/>
            <person name="Keller A."/>
            <person name="Neulinger S.C."/>
        </authorList>
    </citation>
    <scope>NUCLEOTIDE SEQUENCE</scope>
    <source>
        <strain evidence="5">DSM 9154</strain>
    </source>
</reference>
<evidence type="ECO:0000259" key="4">
    <source>
        <dbReference type="Pfam" id="PF16220"/>
    </source>
</evidence>
<protein>
    <recommendedName>
        <fullName evidence="7">FecR family protein</fullName>
    </recommendedName>
</protein>